<sequence length="1395" mass="155198">MSQLPERHQEPRAAKTEANEIARPRVVPGAPGYFIVAKRHAILIKQRYTDINCLHTIQYHSSAPLLTETDSRDYVDKVLEVLRRDAGIEWPDILGIAFIMDDADTHYARAWIKRRVTDEGIPICRMVNWRNALAQDAMYLAIYGGEMNEKCALVAFYGPVQYIFWMQYTAQKWAIRQVVPYSMHCVKEEVELLARRLQQWEVTHVVVYSNGDPYGHPMETIEKVKTYLEETELFTRVISCENTQLPGTDSDGLIGGLHHARLARSSAESKVTNTIPTMLTSHVQDQCYWNLRVNIDNQVYVYPRMYHRMYPYYFTKTIKEEDVKHARRIWVEYFDVLGDKTWKPYAIYPFKFKAMPKLTFTMDVDKDGIVLIYPEIDSHDVKQYKEGMYTTAAFPDHVAPNPNTRSESPEDDEEPRYMLNRTPPVLRSQQAQVGNGDNTSDEDAQNKLNLAPLNPAVGNDNESLLSSDSETRYTLNPAAPKPQNEPVPKHDEYVWADDGARYVLNPAPPTLNHPAPPTDNNKTAPEDVSSSDGEARYMLNPTPPAQPQNEQPAPPLGDGAPDDNACNMLNPIPPAPPIAEGANPNDDGIEVVPVKGSEGYDHKAVRQPSWLPVDRAAYIRRQREIIGTAAQLARDARRRLARRRRRAPADAPVAAPAAAPVAALTADQVAAPAAAPTTPKVVNREIKQEVPDEAEQSNTAKSTKPTQTTVPSKTTASKQQIPPQQPMPTKPSKMATEVGAAPAQKPSLPKPVTKPAPTTTIPAIPLPQPVIPALGTASRDSNIVRRDVAPVRRRDIAVEAQARHTPSEAEQRREAERKLKIQKRREQHVRELQRRELEAGRVVLVNQEQAVERLRANPFPDPTMLEKRHAKPSRKPETNKSATSKDSSKAPSKSETPNKTDPKKSATSKQQPQKPELPKKSETPNQSPKKAETPKKVESNKIQTSKPSSHKSGSMKPETPNQPPMKVPPKPETSKKVEFKKPVPPKSSKKVVPAELQKQPTPKKLETRKRPATESDTPQKTEPKLAKTSTLFPSKAEPVKPFNSQQSSKKLASEKPQTLKQSPQKVEPKKANTSTLLLNKAEPKKLELPKQWPKKPESAKPHTSKPSPQNTQPKKPEPPAAPVKLQKQPKPEESTPKKADTRKRPVVGQQPEEPKKLPVFARLSPRKPQTPIKQPQMPPTPRPAEPSPKKPVEEPIDEEPPAKRPIRHPKQSKPSQKAESPKPVASAKPTEAAESPTTSTTVQSRPEPPKPAAEVPEPMKPVEAVEPAQPTETAKPSSKSTKTELESPKPVVKAPKTEIKSPRSAESESAGTNSTSSDEPPAKRLRQRNPAPPKPAPKSTPAKKVAPKPKPKPQPVQKGRVVKKEAPPTRATRSNTRKEPKGETISPPVLRTRKR</sequence>
<proteinExistence type="predicted"/>
<feature type="compositionally biased region" description="Basic residues" evidence="1">
    <location>
        <begin position="637"/>
        <end position="646"/>
    </location>
</feature>
<evidence type="ECO:0000313" key="2">
    <source>
        <dbReference type="Proteomes" id="UP000492821"/>
    </source>
</evidence>
<name>A0A7E4ZUM6_PANRE</name>
<accession>A0A7E4ZUM6</accession>
<dbReference type="WBParaSite" id="Pan_g18308.t1">
    <property type="protein sequence ID" value="Pan_g18308.t1"/>
    <property type="gene ID" value="Pan_g18308"/>
</dbReference>
<feature type="compositionally biased region" description="Basic and acidic residues" evidence="1">
    <location>
        <begin position="1295"/>
        <end position="1306"/>
    </location>
</feature>
<feature type="compositionally biased region" description="Polar residues" evidence="1">
    <location>
        <begin position="427"/>
        <end position="438"/>
    </location>
</feature>
<evidence type="ECO:0000313" key="3">
    <source>
        <dbReference type="WBParaSite" id="Pan_g18308.t1"/>
    </source>
</evidence>
<dbReference type="Proteomes" id="UP000492821">
    <property type="component" value="Unassembled WGS sequence"/>
</dbReference>
<feature type="compositionally biased region" description="Polar residues" evidence="1">
    <location>
        <begin position="696"/>
        <end position="722"/>
    </location>
</feature>
<keyword evidence="2" id="KW-1185">Reference proteome</keyword>
<feature type="region of interest" description="Disordered" evidence="1">
    <location>
        <begin position="504"/>
        <end position="595"/>
    </location>
</feature>
<feature type="region of interest" description="Disordered" evidence="1">
    <location>
        <begin position="392"/>
        <end position="490"/>
    </location>
</feature>
<feature type="compositionally biased region" description="Basic and acidic residues" evidence="1">
    <location>
        <begin position="797"/>
        <end position="819"/>
    </location>
</feature>
<feature type="region of interest" description="Disordered" evidence="1">
    <location>
        <begin position="1"/>
        <end position="20"/>
    </location>
</feature>
<feature type="compositionally biased region" description="Basic and acidic residues" evidence="1">
    <location>
        <begin position="1081"/>
        <end position="1100"/>
    </location>
</feature>
<evidence type="ECO:0000256" key="1">
    <source>
        <dbReference type="SAM" id="MobiDB-lite"/>
    </source>
</evidence>
<feature type="compositionally biased region" description="Basic and acidic residues" evidence="1">
    <location>
        <begin position="929"/>
        <end position="939"/>
    </location>
</feature>
<reference evidence="2" key="1">
    <citation type="journal article" date="2013" name="Genetics">
        <title>The draft genome and transcriptome of Panagrellus redivivus are shaped by the harsh demands of a free-living lifestyle.</title>
        <authorList>
            <person name="Srinivasan J."/>
            <person name="Dillman A.R."/>
            <person name="Macchietto M.G."/>
            <person name="Heikkinen L."/>
            <person name="Lakso M."/>
            <person name="Fracchia K.M."/>
            <person name="Antoshechkin I."/>
            <person name="Mortazavi A."/>
            <person name="Wong G."/>
            <person name="Sternberg P.W."/>
        </authorList>
    </citation>
    <scope>NUCLEOTIDE SEQUENCE [LARGE SCALE GENOMIC DNA]</scope>
    <source>
        <strain evidence="2">MT8872</strain>
    </source>
</reference>
<feature type="compositionally biased region" description="Basic and acidic residues" evidence="1">
    <location>
        <begin position="1003"/>
        <end position="1025"/>
    </location>
</feature>
<protein>
    <submittedName>
        <fullName evidence="3">Tudor domain-containing protein</fullName>
    </submittedName>
</protein>
<feature type="compositionally biased region" description="Basic and acidic residues" evidence="1">
    <location>
        <begin position="972"/>
        <end position="981"/>
    </location>
</feature>
<reference evidence="3" key="2">
    <citation type="submission" date="2020-10" db="UniProtKB">
        <authorList>
            <consortium name="WormBaseParasite"/>
        </authorList>
    </citation>
    <scope>IDENTIFICATION</scope>
</reference>
<feature type="compositionally biased region" description="Pro residues" evidence="1">
    <location>
        <begin position="1176"/>
        <end position="1186"/>
    </location>
</feature>
<feature type="compositionally biased region" description="Polar residues" evidence="1">
    <location>
        <begin position="519"/>
        <end position="532"/>
    </location>
</feature>
<feature type="compositionally biased region" description="Polar residues" evidence="1">
    <location>
        <begin position="879"/>
        <end position="895"/>
    </location>
</feature>
<feature type="compositionally biased region" description="Polar residues" evidence="1">
    <location>
        <begin position="1042"/>
        <end position="1064"/>
    </location>
</feature>
<feature type="compositionally biased region" description="Basic and acidic residues" evidence="1">
    <location>
        <begin position="828"/>
        <end position="839"/>
    </location>
</feature>
<feature type="compositionally biased region" description="Low complexity" evidence="1">
    <location>
        <begin position="1229"/>
        <end position="1241"/>
    </location>
</feature>
<feature type="compositionally biased region" description="Low complexity" evidence="1">
    <location>
        <begin position="547"/>
        <end position="563"/>
    </location>
</feature>
<feature type="region of interest" description="Disordered" evidence="1">
    <location>
        <begin position="797"/>
        <end position="1395"/>
    </location>
</feature>
<feature type="compositionally biased region" description="Polar residues" evidence="1">
    <location>
        <begin position="460"/>
        <end position="474"/>
    </location>
</feature>
<feature type="compositionally biased region" description="Low complexity" evidence="1">
    <location>
        <begin position="1252"/>
        <end position="1268"/>
    </location>
</feature>
<feature type="compositionally biased region" description="Low complexity" evidence="1">
    <location>
        <begin position="649"/>
        <end position="679"/>
    </location>
</feature>
<feature type="compositionally biased region" description="Pro residues" evidence="1">
    <location>
        <begin position="960"/>
        <end position="971"/>
    </location>
</feature>
<feature type="compositionally biased region" description="Polar residues" evidence="1">
    <location>
        <begin position="1270"/>
        <end position="1280"/>
    </location>
</feature>
<feature type="compositionally biased region" description="Pro residues" evidence="1">
    <location>
        <begin position="506"/>
        <end position="517"/>
    </location>
</feature>
<feature type="region of interest" description="Disordered" evidence="1">
    <location>
        <begin position="637"/>
        <end position="767"/>
    </location>
</feature>
<feature type="compositionally biased region" description="Basic and acidic residues" evidence="1">
    <location>
        <begin position="1129"/>
        <end position="1143"/>
    </location>
</feature>
<feature type="compositionally biased region" description="Polar residues" evidence="1">
    <location>
        <begin position="1307"/>
        <end position="1318"/>
    </location>
</feature>
<feature type="compositionally biased region" description="Polar residues" evidence="1">
    <location>
        <begin position="940"/>
        <end position="952"/>
    </location>
</feature>
<organism evidence="2 3">
    <name type="scientific">Panagrellus redivivus</name>
    <name type="common">Microworm</name>
    <dbReference type="NCBI Taxonomy" id="6233"/>
    <lineage>
        <taxon>Eukaryota</taxon>
        <taxon>Metazoa</taxon>
        <taxon>Ecdysozoa</taxon>
        <taxon>Nematoda</taxon>
        <taxon>Chromadorea</taxon>
        <taxon>Rhabditida</taxon>
        <taxon>Tylenchina</taxon>
        <taxon>Panagrolaimomorpha</taxon>
        <taxon>Panagrolaimoidea</taxon>
        <taxon>Panagrolaimidae</taxon>
        <taxon>Panagrellus</taxon>
    </lineage>
</organism>